<comment type="caution">
    <text evidence="1">The sequence shown here is derived from an EMBL/GenBank/DDBJ whole genome shotgun (WGS) entry which is preliminary data.</text>
</comment>
<reference evidence="1 2" key="1">
    <citation type="submission" date="2019-03" db="EMBL/GenBank/DDBJ databases">
        <title>The complete genome sequence of Neokomagataea sp. Jb2 NBRC113641.</title>
        <authorList>
            <person name="Chua K.-O."/>
            <person name="Chan K.-G."/>
            <person name="See-Too W.-S."/>
        </authorList>
    </citation>
    <scope>NUCLEOTIDE SEQUENCE [LARGE SCALE GENOMIC DNA]</scope>
    <source>
        <strain evidence="1 2">Jb2</strain>
    </source>
</reference>
<name>A0A506UKL2_9PROT</name>
<evidence type="ECO:0000313" key="2">
    <source>
        <dbReference type="Proteomes" id="UP000315037"/>
    </source>
</evidence>
<dbReference type="AlphaFoldDB" id="A0A506UKL2"/>
<dbReference type="RefSeq" id="WP_165600607.1">
    <property type="nucleotide sequence ID" value="NZ_SORZ01000002.1"/>
</dbReference>
<accession>A0A506UKL2</accession>
<dbReference type="EMBL" id="SORZ01000002">
    <property type="protein sequence ID" value="TPW33894.1"/>
    <property type="molecule type" value="Genomic_DNA"/>
</dbReference>
<keyword evidence="2" id="KW-1185">Reference proteome</keyword>
<evidence type="ECO:0000313" key="1">
    <source>
        <dbReference type="EMBL" id="TPW33894.1"/>
    </source>
</evidence>
<protein>
    <submittedName>
        <fullName evidence="1">Uncharacterized protein</fullName>
    </submittedName>
</protein>
<dbReference type="Proteomes" id="UP000315037">
    <property type="component" value="Unassembled WGS sequence"/>
</dbReference>
<gene>
    <name evidence="1" type="ORF">E3202_04695</name>
</gene>
<proteinExistence type="predicted"/>
<organism evidence="1 2">
    <name type="scientific">Oecophyllibacter saccharovorans</name>
    <dbReference type="NCBI Taxonomy" id="2558360"/>
    <lineage>
        <taxon>Bacteria</taxon>
        <taxon>Pseudomonadati</taxon>
        <taxon>Pseudomonadota</taxon>
        <taxon>Alphaproteobacteria</taxon>
        <taxon>Acetobacterales</taxon>
        <taxon>Acetobacteraceae</taxon>
        <taxon>Oecophyllibacter</taxon>
    </lineage>
</organism>
<sequence>MAAVSADQSVICKDGAYAVLFPVPGATADNLGCWLVMAIPEKGAAQSEPDYEVILVKDWRAALPQGDGTALPPLLDALRQGGAGLYPHAPIVAATTSRDQDELLVKYGPMSGPACTWGVQGGEAMLVIGALQNIERYLVGKYDNVTRKRCHANTTAPKRRTA</sequence>